<dbReference type="Proteomes" id="UP000002009">
    <property type="component" value="Chromosome 11"/>
</dbReference>
<gene>
    <name evidence="5" type="ORF">MICPUN_86239</name>
</gene>
<dbReference type="Gene3D" id="1.20.58.340">
    <property type="entry name" value="Magnesium transport protein CorA, transmembrane region"/>
    <property type="match status" value="1"/>
</dbReference>
<dbReference type="GO" id="GO:0016020">
    <property type="term" value="C:membrane"/>
    <property type="evidence" value="ECO:0007669"/>
    <property type="project" value="UniProtKB-SubCell"/>
</dbReference>
<sequence>MGSAGEGSHWLDRTPSDELGDPTTLRGDAARRVARRLTDVARFRGSVGSEAETSAWLSRRSTPDGVDQTPAAARDPARFNPTPPLGQTLAPAPAFKPGPNAIVFTREQRGDPGAQPEKRYNVQRKWLVLDVDGESTFLEATKMEMQRELGVPFRDLMILDPALPTRYPSSVFIRPRALVINLEHIRAVVTLPDVLPEDVLPEDVIPNDVIPNDVLADDVMPNGGVSPEATAATTDILGLRQSPADLKVLALPFELRVVEAALFHVCARLLEETITLEDVAYPALDSLARHVTTKSLERVRRAKAAMNQLSRRVGAVREELSKLLADDGDMMAMCLTTREEKDRHSPITAPRPITAPDGSRGTASRPVRASAVDRRPPPASSSTQHEGVEALLEAYYMHVDFSFARLAELRDATEDTEDLAEISLDSQRNRLIKIDLVISNATLAVGVFGVVAGAFGMNLPVPLRSNQGAFGEVLIAAGAACVALFTGVLLYLRSQRLLQT</sequence>
<dbReference type="InParanoid" id="C1EDG7"/>
<comment type="subcellular location">
    <subcellularLocation>
        <location evidence="2">Membrane</location>
        <topology evidence="2">Multi-pass membrane protein</topology>
    </subcellularLocation>
</comment>
<dbReference type="EMBL" id="CP001330">
    <property type="protein sequence ID" value="ACO66360.1"/>
    <property type="molecule type" value="Genomic_DNA"/>
</dbReference>
<evidence type="ECO:0000256" key="4">
    <source>
        <dbReference type="SAM" id="MobiDB-lite"/>
    </source>
</evidence>
<dbReference type="CDD" id="cd12823">
    <property type="entry name" value="Mrs2_Mfm1p-like"/>
    <property type="match status" value="1"/>
</dbReference>
<keyword evidence="2" id="KW-0812">Transmembrane</keyword>
<dbReference type="Gene3D" id="2.40.128.330">
    <property type="match status" value="1"/>
</dbReference>
<comment type="function">
    <text evidence="2">Magnesium transporter that may mediate the influx of magnesium.</text>
</comment>
<feature type="coiled-coil region" evidence="3">
    <location>
        <begin position="299"/>
        <end position="326"/>
    </location>
</feature>
<evidence type="ECO:0000313" key="6">
    <source>
        <dbReference type="Proteomes" id="UP000002009"/>
    </source>
</evidence>
<feature type="region of interest" description="Disordered" evidence="4">
    <location>
        <begin position="339"/>
        <end position="385"/>
    </location>
</feature>
<protein>
    <recommendedName>
        <fullName evidence="2">Magnesium transporter</fullName>
    </recommendedName>
</protein>
<organism evidence="5 6">
    <name type="scientific">Micromonas commoda (strain RCC299 / NOUM17 / CCMP2709)</name>
    <name type="common">Picoplanktonic green alga</name>
    <dbReference type="NCBI Taxonomy" id="296587"/>
    <lineage>
        <taxon>Eukaryota</taxon>
        <taxon>Viridiplantae</taxon>
        <taxon>Chlorophyta</taxon>
        <taxon>Mamiellophyceae</taxon>
        <taxon>Mamiellales</taxon>
        <taxon>Mamiellaceae</taxon>
        <taxon>Micromonas</taxon>
    </lineage>
</organism>
<dbReference type="PANTHER" id="PTHR13890">
    <property type="entry name" value="RNA SPLICING PROTEIN MRS2, MITOCHONDRIAL"/>
    <property type="match status" value="1"/>
</dbReference>
<comment type="similarity">
    <text evidence="1 2">Belongs to the CorA metal ion transporter (MIT) (TC 1.A.35.5) family.</text>
</comment>
<keyword evidence="2" id="KW-1133">Transmembrane helix</keyword>
<keyword evidence="2" id="KW-0472">Membrane</keyword>
<dbReference type="KEGG" id="mis:MICPUN_86239"/>
<dbReference type="GeneID" id="8247219"/>
<feature type="transmembrane region" description="Helical" evidence="2">
    <location>
        <begin position="436"/>
        <end position="457"/>
    </location>
</feature>
<dbReference type="Pfam" id="PF22099">
    <property type="entry name" value="MRS2-like"/>
    <property type="match status" value="1"/>
</dbReference>
<dbReference type="OMA" id="CRCLDSE"/>
<evidence type="ECO:0000256" key="1">
    <source>
        <dbReference type="ARBA" id="ARBA00007535"/>
    </source>
</evidence>
<accession>C1EDG7</accession>
<proteinExistence type="inferred from homology"/>
<keyword evidence="6" id="KW-1185">Reference proteome</keyword>
<reference evidence="5 6" key="1">
    <citation type="journal article" date="2009" name="Science">
        <title>Green evolution and dynamic adaptations revealed by genomes of the marine picoeukaryotes Micromonas.</title>
        <authorList>
            <person name="Worden A.Z."/>
            <person name="Lee J.H."/>
            <person name="Mock T."/>
            <person name="Rouze P."/>
            <person name="Simmons M.P."/>
            <person name="Aerts A.L."/>
            <person name="Allen A.E."/>
            <person name="Cuvelier M.L."/>
            <person name="Derelle E."/>
            <person name="Everett M.V."/>
            <person name="Foulon E."/>
            <person name="Grimwood J."/>
            <person name="Gundlach H."/>
            <person name="Henrissat B."/>
            <person name="Napoli C."/>
            <person name="McDonald S.M."/>
            <person name="Parker M.S."/>
            <person name="Rombauts S."/>
            <person name="Salamov A."/>
            <person name="Von Dassow P."/>
            <person name="Badger J.H."/>
            <person name="Coutinho P.M."/>
            <person name="Demir E."/>
            <person name="Dubchak I."/>
            <person name="Gentemann C."/>
            <person name="Eikrem W."/>
            <person name="Gready J.E."/>
            <person name="John U."/>
            <person name="Lanier W."/>
            <person name="Lindquist E.A."/>
            <person name="Lucas S."/>
            <person name="Mayer K.F."/>
            <person name="Moreau H."/>
            <person name="Not F."/>
            <person name="Otillar R."/>
            <person name="Panaud O."/>
            <person name="Pangilinan J."/>
            <person name="Paulsen I."/>
            <person name="Piegu B."/>
            <person name="Poliakov A."/>
            <person name="Robbens S."/>
            <person name="Schmutz J."/>
            <person name="Toulza E."/>
            <person name="Wyss T."/>
            <person name="Zelensky A."/>
            <person name="Zhou K."/>
            <person name="Armbrust E.V."/>
            <person name="Bhattacharya D."/>
            <person name="Goodenough U.W."/>
            <person name="Van de Peer Y."/>
            <person name="Grigoriev I.V."/>
        </authorList>
    </citation>
    <scope>NUCLEOTIDE SEQUENCE [LARGE SCALE GENOMIC DNA]</scope>
    <source>
        <strain evidence="6">RCC299 / NOUM17</strain>
    </source>
</reference>
<evidence type="ECO:0000256" key="3">
    <source>
        <dbReference type="SAM" id="Coils"/>
    </source>
</evidence>
<keyword evidence="2" id="KW-0460">Magnesium</keyword>
<dbReference type="eggNOG" id="KOG2662">
    <property type="taxonomic scope" value="Eukaryota"/>
</dbReference>
<name>C1EDG7_MICCC</name>
<keyword evidence="2" id="KW-0406">Ion transport</keyword>
<keyword evidence="3" id="KW-0175">Coiled coil</keyword>
<dbReference type="RefSeq" id="XP_002505102.1">
    <property type="nucleotide sequence ID" value="XM_002505056.1"/>
</dbReference>
<dbReference type="GO" id="GO:0015095">
    <property type="term" value="F:magnesium ion transmembrane transporter activity"/>
    <property type="evidence" value="ECO:0007669"/>
    <property type="project" value="TreeGrafter"/>
</dbReference>
<feature type="compositionally biased region" description="Basic and acidic residues" evidence="4">
    <location>
        <begin position="28"/>
        <end position="42"/>
    </location>
</feature>
<dbReference type="InterPro" id="IPR039204">
    <property type="entry name" value="MRS2-like"/>
</dbReference>
<keyword evidence="2" id="KW-0813">Transport</keyword>
<feature type="transmembrane region" description="Helical" evidence="2">
    <location>
        <begin position="469"/>
        <end position="492"/>
    </location>
</feature>
<evidence type="ECO:0000256" key="2">
    <source>
        <dbReference type="RuleBase" id="RU366041"/>
    </source>
</evidence>
<feature type="region of interest" description="Disordered" evidence="4">
    <location>
        <begin position="1"/>
        <end position="80"/>
    </location>
</feature>
<feature type="compositionally biased region" description="Polar residues" evidence="4">
    <location>
        <begin position="51"/>
        <end position="60"/>
    </location>
</feature>
<dbReference type="AlphaFoldDB" id="C1EDG7"/>
<dbReference type="PANTHER" id="PTHR13890:SF31">
    <property type="entry name" value="MAGNESIUM TRANSPORTER MRS2-2-RELATED"/>
    <property type="match status" value="1"/>
</dbReference>
<evidence type="ECO:0000313" key="5">
    <source>
        <dbReference type="EMBL" id="ACO66360.1"/>
    </source>
</evidence>
<dbReference type="OrthoDB" id="10251508at2759"/>